<evidence type="ECO:0000256" key="1">
    <source>
        <dbReference type="SAM" id="MobiDB-lite"/>
    </source>
</evidence>
<name>A0AAU9MTZ5_9ASTR</name>
<evidence type="ECO:0000313" key="2">
    <source>
        <dbReference type="EMBL" id="CAH1429982.1"/>
    </source>
</evidence>
<reference evidence="2 3" key="1">
    <citation type="submission" date="2022-01" db="EMBL/GenBank/DDBJ databases">
        <authorList>
            <person name="Xiong W."/>
            <person name="Schranz E."/>
        </authorList>
    </citation>
    <scope>NUCLEOTIDE SEQUENCE [LARGE SCALE GENOMIC DNA]</scope>
</reference>
<dbReference type="AlphaFoldDB" id="A0AAU9MTZ5"/>
<sequence>MKVIGSTFITSNKTRLLYSDSKGNLDSAIPTIGIRREKRGINDKINLPEISSDVEVEMFRLLLQKPIKSLLQKPDRKLKYSRNPPETRNTHQLCRFGSQ</sequence>
<accession>A0AAU9MTZ5</accession>
<organism evidence="2 3">
    <name type="scientific">Lactuca virosa</name>
    <dbReference type="NCBI Taxonomy" id="75947"/>
    <lineage>
        <taxon>Eukaryota</taxon>
        <taxon>Viridiplantae</taxon>
        <taxon>Streptophyta</taxon>
        <taxon>Embryophyta</taxon>
        <taxon>Tracheophyta</taxon>
        <taxon>Spermatophyta</taxon>
        <taxon>Magnoliopsida</taxon>
        <taxon>eudicotyledons</taxon>
        <taxon>Gunneridae</taxon>
        <taxon>Pentapetalae</taxon>
        <taxon>asterids</taxon>
        <taxon>campanulids</taxon>
        <taxon>Asterales</taxon>
        <taxon>Asteraceae</taxon>
        <taxon>Cichorioideae</taxon>
        <taxon>Cichorieae</taxon>
        <taxon>Lactucinae</taxon>
        <taxon>Lactuca</taxon>
    </lineage>
</organism>
<keyword evidence="3" id="KW-1185">Reference proteome</keyword>
<protein>
    <submittedName>
        <fullName evidence="2">Uncharacterized protein</fullName>
    </submittedName>
</protein>
<feature type="region of interest" description="Disordered" evidence="1">
    <location>
        <begin position="74"/>
        <end position="99"/>
    </location>
</feature>
<comment type="caution">
    <text evidence="2">The sequence shown here is derived from an EMBL/GenBank/DDBJ whole genome shotgun (WGS) entry which is preliminary data.</text>
</comment>
<dbReference type="EMBL" id="CAKMRJ010003296">
    <property type="protein sequence ID" value="CAH1429982.1"/>
    <property type="molecule type" value="Genomic_DNA"/>
</dbReference>
<dbReference type="Proteomes" id="UP001157418">
    <property type="component" value="Unassembled WGS sequence"/>
</dbReference>
<feature type="compositionally biased region" description="Polar residues" evidence="1">
    <location>
        <begin position="84"/>
        <end position="99"/>
    </location>
</feature>
<proteinExistence type="predicted"/>
<evidence type="ECO:0000313" key="3">
    <source>
        <dbReference type="Proteomes" id="UP001157418"/>
    </source>
</evidence>
<gene>
    <name evidence="2" type="ORF">LVIROSA_LOCUS16799</name>
</gene>